<keyword evidence="1" id="KW-0472">Membrane</keyword>
<dbReference type="AlphaFoldDB" id="A0AAU8J9A0"/>
<dbReference type="RefSeq" id="WP_354634870.1">
    <property type="nucleotide sequence ID" value="NZ_CP159837.1"/>
</dbReference>
<evidence type="ECO:0000256" key="1">
    <source>
        <dbReference type="SAM" id="Phobius"/>
    </source>
</evidence>
<reference evidence="2" key="1">
    <citation type="submission" date="2024-07" db="EMBL/GenBank/DDBJ databases">
        <authorList>
            <person name="Kim Y.J."/>
            <person name="Jeong J.Y."/>
        </authorList>
    </citation>
    <scope>NUCLEOTIDE SEQUENCE</scope>
    <source>
        <strain evidence="2">GIHE-MW2</strain>
    </source>
</reference>
<protein>
    <recommendedName>
        <fullName evidence="3">Small multidrug resistance protein</fullName>
    </recommendedName>
</protein>
<evidence type="ECO:0000313" key="2">
    <source>
        <dbReference type="EMBL" id="XCM35370.1"/>
    </source>
</evidence>
<keyword evidence="1" id="KW-1133">Transmembrane helix</keyword>
<evidence type="ECO:0008006" key="3">
    <source>
        <dbReference type="Google" id="ProtNLM"/>
    </source>
</evidence>
<keyword evidence="1" id="KW-0812">Transmembrane</keyword>
<gene>
    <name evidence="2" type="ORF">ABWT76_004043</name>
</gene>
<sequence>MNKIVVIALATQLIFILGEVPAAGYLSKWGLDSSSFSHPWFLLFSVTRIIGIAGQLYLWSNAQLGLIAALMGSCGLILHNLLGTFVLHQPPLSSQGYVGLFLAVVSIFLLAAK</sequence>
<name>A0AAU8J9A0_9CYAN</name>
<organism evidence="2">
    <name type="scientific">Planktothricoides raciborskii GIHE-MW2</name>
    <dbReference type="NCBI Taxonomy" id="2792601"/>
    <lineage>
        <taxon>Bacteria</taxon>
        <taxon>Bacillati</taxon>
        <taxon>Cyanobacteriota</taxon>
        <taxon>Cyanophyceae</taxon>
        <taxon>Oscillatoriophycideae</taxon>
        <taxon>Oscillatoriales</taxon>
        <taxon>Oscillatoriaceae</taxon>
        <taxon>Planktothricoides</taxon>
    </lineage>
</organism>
<feature type="transmembrane region" description="Helical" evidence="1">
    <location>
        <begin position="94"/>
        <end position="112"/>
    </location>
</feature>
<proteinExistence type="predicted"/>
<feature type="transmembrane region" description="Helical" evidence="1">
    <location>
        <begin position="38"/>
        <end position="59"/>
    </location>
</feature>
<dbReference type="EMBL" id="CP159837">
    <property type="protein sequence ID" value="XCM35370.1"/>
    <property type="molecule type" value="Genomic_DNA"/>
</dbReference>
<feature type="transmembrane region" description="Helical" evidence="1">
    <location>
        <begin position="66"/>
        <end position="88"/>
    </location>
</feature>
<accession>A0AAU8J9A0</accession>